<protein>
    <submittedName>
        <fullName evidence="2">Uncharacterized protein</fullName>
    </submittedName>
</protein>
<comment type="caution">
    <text evidence="2">The sequence shown here is derived from an EMBL/GenBank/DDBJ whole genome shotgun (WGS) entry which is preliminary data.</text>
</comment>
<dbReference type="Proteomes" id="UP000247772">
    <property type="component" value="Unassembled WGS sequence"/>
</dbReference>
<feature type="non-terminal residue" evidence="2">
    <location>
        <position position="28"/>
    </location>
</feature>
<reference evidence="2 3" key="1">
    <citation type="submission" date="2018-06" db="EMBL/GenBank/DDBJ databases">
        <title>Genomic Encyclopedia of Type Strains, Phase IV (KMG-V): Genome sequencing to study the core and pangenomes of soil and plant-associated prokaryotes.</title>
        <authorList>
            <person name="Whitman W."/>
        </authorList>
    </citation>
    <scope>NUCLEOTIDE SEQUENCE [LARGE SCALE GENOMIC DNA]</scope>
    <source>
        <strain evidence="2 3">SRCL-318</strain>
    </source>
</reference>
<evidence type="ECO:0000313" key="2">
    <source>
        <dbReference type="EMBL" id="PYE13346.1"/>
    </source>
</evidence>
<proteinExistence type="predicted"/>
<dbReference type="EMBL" id="QJSQ01000047">
    <property type="protein sequence ID" value="PYE13346.1"/>
    <property type="molecule type" value="Genomic_DNA"/>
</dbReference>
<organism evidence="2 3">
    <name type="scientific">Paraburkholderia silvatlantica</name>
    <dbReference type="NCBI Taxonomy" id="321895"/>
    <lineage>
        <taxon>Bacteria</taxon>
        <taxon>Pseudomonadati</taxon>
        <taxon>Pseudomonadota</taxon>
        <taxon>Betaproteobacteria</taxon>
        <taxon>Burkholderiales</taxon>
        <taxon>Burkholderiaceae</taxon>
        <taxon>Paraburkholderia</taxon>
    </lineage>
</organism>
<dbReference type="AlphaFoldDB" id="A0A2U1A9C2"/>
<sequence length="28" mass="3022">MAPGWVRTDMGGPHARLGIEDSMPNLVN</sequence>
<evidence type="ECO:0000256" key="1">
    <source>
        <dbReference type="SAM" id="MobiDB-lite"/>
    </source>
</evidence>
<evidence type="ECO:0000313" key="3">
    <source>
        <dbReference type="Proteomes" id="UP000247772"/>
    </source>
</evidence>
<gene>
    <name evidence="2" type="ORF">C7410_1471</name>
</gene>
<name>A0A2U1A9C2_9BURK</name>
<accession>A0A2U1A9C2</accession>
<feature type="region of interest" description="Disordered" evidence="1">
    <location>
        <begin position="1"/>
        <end position="28"/>
    </location>
</feature>